<dbReference type="Proteomes" id="UP000094776">
    <property type="component" value="Chromosome 2"/>
</dbReference>
<sequence>MPFGAQAYDKNGKLLGMIDNQSLLLVFGIEDHGSVDVRWTNGSCTVAYGLPQRNNALTYERIVRRCAQPVARTP</sequence>
<dbReference type="AlphaFoldDB" id="A0A1B4PXE7"/>
<feature type="domain" description="PapC-like C-terminal" evidence="1">
    <location>
        <begin position="1"/>
        <end position="52"/>
    </location>
</feature>
<name>A0A1B4PXE7_BURCE</name>
<evidence type="ECO:0000313" key="3">
    <source>
        <dbReference type="Proteomes" id="UP000094776"/>
    </source>
</evidence>
<dbReference type="Pfam" id="PF13953">
    <property type="entry name" value="PapC_C"/>
    <property type="match status" value="1"/>
</dbReference>
<dbReference type="EMBL" id="CP013444">
    <property type="protein sequence ID" value="AOK18627.1"/>
    <property type="molecule type" value="Genomic_DNA"/>
</dbReference>
<dbReference type="InterPro" id="IPR025949">
    <property type="entry name" value="PapC-like_C"/>
</dbReference>
<proteinExistence type="predicted"/>
<evidence type="ECO:0000313" key="2">
    <source>
        <dbReference type="EMBL" id="AOK18627.1"/>
    </source>
</evidence>
<reference evidence="2 3" key="1">
    <citation type="submission" date="2015-12" db="EMBL/GenBank/DDBJ databases">
        <title>Diversity of Burkholderia near neighbor genomes.</title>
        <authorList>
            <person name="Sahl J."/>
            <person name="Wagner D."/>
            <person name="Keim P."/>
        </authorList>
    </citation>
    <scope>NUCLEOTIDE SEQUENCE [LARGE SCALE GENOMIC DNA]</scope>
    <source>
        <strain evidence="2 3">MSMB1184WGS</strain>
    </source>
</reference>
<organism evidence="2 3">
    <name type="scientific">Burkholderia cepacia</name>
    <name type="common">Pseudomonas cepacia</name>
    <dbReference type="NCBI Taxonomy" id="292"/>
    <lineage>
        <taxon>Bacteria</taxon>
        <taxon>Pseudomonadati</taxon>
        <taxon>Pseudomonadota</taxon>
        <taxon>Betaproteobacteria</taxon>
        <taxon>Burkholderiales</taxon>
        <taxon>Burkholderiaceae</taxon>
        <taxon>Burkholderia</taxon>
        <taxon>Burkholderia cepacia complex</taxon>
    </lineage>
</organism>
<accession>A0A1B4PXE7</accession>
<dbReference type="Gene3D" id="2.60.40.2070">
    <property type="match status" value="1"/>
</dbReference>
<evidence type="ECO:0000259" key="1">
    <source>
        <dbReference type="Pfam" id="PF13953"/>
    </source>
</evidence>
<protein>
    <recommendedName>
        <fullName evidence="1">PapC-like C-terminal domain-containing protein</fullName>
    </recommendedName>
</protein>
<gene>
    <name evidence="2" type="ORF">WT26_21635</name>
</gene>
<dbReference type="RefSeq" id="WP_059852666.1">
    <property type="nucleotide sequence ID" value="NZ_CP013444.1"/>
</dbReference>
<dbReference type="InterPro" id="IPR043142">
    <property type="entry name" value="PapC-like_C_sf"/>
</dbReference>